<dbReference type="Proteomes" id="UP001153321">
    <property type="component" value="Chromosome 22"/>
</dbReference>
<feature type="chain" id="PRO_5040270674" description="Exocyst complex component Sec6" evidence="1">
    <location>
        <begin position="19"/>
        <end position="334"/>
    </location>
</feature>
<gene>
    <name evidence="2" type="ORF">SPLIT_LOCUS6614</name>
</gene>
<evidence type="ECO:0000256" key="1">
    <source>
        <dbReference type="SAM" id="SignalP"/>
    </source>
</evidence>
<sequence>MFVLFLSFALLRISVNLSTEKNAPLKAQLQRSLSHVNDMLADIEGKIDKERRLLLNNKRRDYMDYTKRRDYMDYTVTDIWWDDFYEPAPENSTEVSTTSKLFEKTLETTVPTHPPNWPFPEDFGTNITQQQSLLQYDDIKSSMTVDGLGYGSASIDKLFNLIFKKELQPANELFIAFVADLNERISAGKLASMSRPFLRAITDFLREVGSLNEGVHHIYATDMMELVQSVIKNKNTINGEYKELIDFYDSLFTKQEGEELLASLEVVERYPQEGKTPEKVCERMLGAFLAPYQRIEGTEEQKKLVRLINKVSQKFREFYAQYSGHNSTIRPDGA</sequence>
<accession>A0A9P0I797</accession>
<evidence type="ECO:0000313" key="3">
    <source>
        <dbReference type="Proteomes" id="UP001153321"/>
    </source>
</evidence>
<organism evidence="2 3">
    <name type="scientific">Spodoptera littoralis</name>
    <name type="common">Egyptian cotton leafworm</name>
    <dbReference type="NCBI Taxonomy" id="7109"/>
    <lineage>
        <taxon>Eukaryota</taxon>
        <taxon>Metazoa</taxon>
        <taxon>Ecdysozoa</taxon>
        <taxon>Arthropoda</taxon>
        <taxon>Hexapoda</taxon>
        <taxon>Insecta</taxon>
        <taxon>Pterygota</taxon>
        <taxon>Neoptera</taxon>
        <taxon>Endopterygota</taxon>
        <taxon>Lepidoptera</taxon>
        <taxon>Glossata</taxon>
        <taxon>Ditrysia</taxon>
        <taxon>Noctuoidea</taxon>
        <taxon>Noctuidae</taxon>
        <taxon>Amphipyrinae</taxon>
        <taxon>Spodoptera</taxon>
    </lineage>
</organism>
<keyword evidence="1" id="KW-0732">Signal</keyword>
<proteinExistence type="predicted"/>
<dbReference type="EMBL" id="LR824553">
    <property type="protein sequence ID" value="CAH1641258.1"/>
    <property type="molecule type" value="Genomic_DNA"/>
</dbReference>
<evidence type="ECO:0000313" key="2">
    <source>
        <dbReference type="EMBL" id="CAH1641258.1"/>
    </source>
</evidence>
<feature type="signal peptide" evidence="1">
    <location>
        <begin position="1"/>
        <end position="18"/>
    </location>
</feature>
<reference evidence="2" key="1">
    <citation type="submission" date="2022-02" db="EMBL/GenBank/DDBJ databases">
        <authorList>
            <person name="King R."/>
        </authorList>
    </citation>
    <scope>NUCLEOTIDE SEQUENCE</scope>
</reference>
<dbReference type="AlphaFoldDB" id="A0A9P0I797"/>
<name>A0A9P0I797_SPOLI</name>
<keyword evidence="3" id="KW-1185">Reference proteome</keyword>
<protein>
    <recommendedName>
        <fullName evidence="4">Exocyst complex component Sec6</fullName>
    </recommendedName>
</protein>
<evidence type="ECO:0008006" key="4">
    <source>
        <dbReference type="Google" id="ProtNLM"/>
    </source>
</evidence>